<reference evidence="3" key="1">
    <citation type="submission" date="2021-02" db="EMBL/GenBank/DDBJ databases">
        <title>Skermanella TT6 skin isolate.</title>
        <authorList>
            <person name="Lee K."/>
            <person name="Ganzorig M."/>
        </authorList>
    </citation>
    <scope>NUCLEOTIDE SEQUENCE</scope>
    <source>
        <strain evidence="3">TT6</strain>
    </source>
</reference>
<dbReference type="EMBL" id="CP067421">
    <property type="protein sequence ID" value="QQP92785.1"/>
    <property type="molecule type" value="Genomic_DNA"/>
</dbReference>
<evidence type="ECO:0000259" key="2">
    <source>
        <dbReference type="SMART" id="SM00922"/>
    </source>
</evidence>
<keyword evidence="3" id="KW-0614">Plasmid</keyword>
<dbReference type="SMART" id="SM00922">
    <property type="entry name" value="MR_MLE"/>
    <property type="match status" value="1"/>
</dbReference>
<evidence type="ECO:0000313" key="3">
    <source>
        <dbReference type="EMBL" id="QQP92785.1"/>
    </source>
</evidence>
<dbReference type="SUPFAM" id="SSF51604">
    <property type="entry name" value="Enolase C-terminal domain-like"/>
    <property type="match status" value="1"/>
</dbReference>
<feature type="domain" description="Mandelate racemase/muconate lactonizing enzyme C-terminal" evidence="2">
    <location>
        <begin position="137"/>
        <end position="243"/>
    </location>
</feature>
<protein>
    <recommendedName>
        <fullName evidence="2">Mandelate racemase/muconate lactonizing enzyme C-terminal domain-containing protein</fullName>
    </recommendedName>
</protein>
<dbReference type="Pfam" id="PF13378">
    <property type="entry name" value="MR_MLE_C"/>
    <property type="match status" value="1"/>
</dbReference>
<accession>A0ABX7BEE5</accession>
<keyword evidence="4" id="KW-1185">Reference proteome</keyword>
<proteinExistence type="predicted"/>
<dbReference type="Gene3D" id="3.30.390.10">
    <property type="entry name" value="Enolase-like, N-terminal domain"/>
    <property type="match status" value="1"/>
</dbReference>
<dbReference type="Pfam" id="PF02746">
    <property type="entry name" value="MR_MLE_N"/>
    <property type="match status" value="1"/>
</dbReference>
<evidence type="ECO:0000313" key="4">
    <source>
        <dbReference type="Proteomes" id="UP000595197"/>
    </source>
</evidence>
<geneLocation type="plasmid" evidence="3 4">
    <name>pTT6-1</name>
</geneLocation>
<dbReference type="InterPro" id="IPR013341">
    <property type="entry name" value="Mandelate_racemase_N_dom"/>
</dbReference>
<dbReference type="Proteomes" id="UP000595197">
    <property type="component" value="Plasmid pTT6-1"/>
</dbReference>
<dbReference type="Gene3D" id="3.20.20.120">
    <property type="entry name" value="Enolase-like C-terminal domain"/>
    <property type="match status" value="1"/>
</dbReference>
<name>A0ABX7BEE5_9PROT</name>
<dbReference type="SUPFAM" id="SSF54826">
    <property type="entry name" value="Enolase N-terminal domain-like"/>
    <property type="match status" value="1"/>
</dbReference>
<dbReference type="InterPro" id="IPR036849">
    <property type="entry name" value="Enolase-like_C_sf"/>
</dbReference>
<dbReference type="InterPro" id="IPR029065">
    <property type="entry name" value="Enolase_C-like"/>
</dbReference>
<gene>
    <name evidence="3" type="ORF">IGS68_30520</name>
</gene>
<sequence>MKIIDVTTTVVNAEMRNWVFVKIATDQGLYGWGEATLEWKTRAVVGAIDDLKPILLGCDPRDIRQNVRALVKHGFWKVGAIGMTAISGLEHAMWDIFGKSVGLPVWRLLGGKVRDRVRIYTHLGLGDMRAVYGALEADRLADSAASLVALGYTAFKVVLSPYTHHTVTGEGLRLVETTMAALRRTVGDDVEIMLDFHGRPASAKAALQYVRAVEPFRPMFVEEPIQPGDVQSLAEIKRAAVCPIATGERLIGHDEFEPVIAARAVDIVQPDLNHCGGLLEAQAIAAAASVANIGVAPHNPNGPIAAAAALHFAVATPNHVIQEVMDKSVPWYDEVLVQTPVRREGAWWLLPDAPGMGIEVDEAAAARHPFEQEVFASLEAVMDDGTIVDW</sequence>
<keyword evidence="1" id="KW-0456">Lyase</keyword>
<dbReference type="PANTHER" id="PTHR48080:SF2">
    <property type="entry name" value="D-GALACTONATE DEHYDRATASE"/>
    <property type="match status" value="1"/>
</dbReference>
<dbReference type="InterPro" id="IPR013342">
    <property type="entry name" value="Mandelate_racemase_C"/>
</dbReference>
<dbReference type="InterPro" id="IPR034593">
    <property type="entry name" value="DgoD-like"/>
</dbReference>
<dbReference type="SFLD" id="SFLDG00179">
    <property type="entry name" value="mandelate_racemase"/>
    <property type="match status" value="1"/>
</dbReference>
<dbReference type="InterPro" id="IPR029017">
    <property type="entry name" value="Enolase-like_N"/>
</dbReference>
<evidence type="ECO:0000256" key="1">
    <source>
        <dbReference type="ARBA" id="ARBA00023239"/>
    </source>
</evidence>
<dbReference type="SFLD" id="SFLDS00001">
    <property type="entry name" value="Enolase"/>
    <property type="match status" value="1"/>
</dbReference>
<organism evidence="3 4">
    <name type="scientific">Skermanella cutis</name>
    <dbReference type="NCBI Taxonomy" id="2775420"/>
    <lineage>
        <taxon>Bacteria</taxon>
        <taxon>Pseudomonadati</taxon>
        <taxon>Pseudomonadota</taxon>
        <taxon>Alphaproteobacteria</taxon>
        <taxon>Rhodospirillales</taxon>
        <taxon>Azospirillaceae</taxon>
        <taxon>Skermanella</taxon>
    </lineage>
</organism>
<dbReference type="RefSeq" id="WP_201081960.1">
    <property type="nucleotide sequence ID" value="NZ_CP067421.1"/>
</dbReference>
<dbReference type="PANTHER" id="PTHR48080">
    <property type="entry name" value="D-GALACTONATE DEHYDRATASE-RELATED"/>
    <property type="match status" value="1"/>
</dbReference>